<accession>K3ZUH1</accession>
<comment type="similarity">
    <text evidence="3">Belongs to the AB hydrolase superfamily. Lipase family.</text>
</comment>
<dbReference type="SUPFAM" id="SSF53474">
    <property type="entry name" value="alpha/beta-Hydrolases"/>
    <property type="match status" value="1"/>
</dbReference>
<dbReference type="Gramene" id="KQL23617">
    <property type="protein sequence ID" value="KQL23617"/>
    <property type="gene ID" value="SETIT_030252mg"/>
</dbReference>
<dbReference type="Gene3D" id="3.40.50.1820">
    <property type="entry name" value="alpha/beta hydrolase"/>
    <property type="match status" value="1"/>
</dbReference>
<evidence type="ECO:0000256" key="1">
    <source>
        <dbReference type="ARBA" id="ARBA00004514"/>
    </source>
</evidence>
<dbReference type="GO" id="GO:0047746">
    <property type="term" value="F:chlorophyllase activity"/>
    <property type="evidence" value="ECO:0000318"/>
    <property type="project" value="GO_Central"/>
</dbReference>
<reference evidence="9" key="2">
    <citation type="submission" date="2018-08" db="UniProtKB">
        <authorList>
            <consortium name="EnsemblPlants"/>
        </authorList>
    </citation>
    <scope>IDENTIFICATION</scope>
    <source>
        <strain evidence="9">Yugu1</strain>
    </source>
</reference>
<dbReference type="ESTHER" id="setit-k3zuh1">
    <property type="family name" value="Chlorophyllase_Plant"/>
</dbReference>
<dbReference type="Proteomes" id="UP000004995">
    <property type="component" value="Unassembled WGS sequence"/>
</dbReference>
<sequence>MMQDSSTNAIMHRLEYYGNHVLFHHVLHGEELQRELLLVSTCRLQCQRERGMATSVEIMNPSTEVLETAATSVFQPGKLAIEVIPVDHDTNPTPPIPILIASPKDAGTYPVAMLLHGFCLQNHFYKQVLKHIASFGFIMVAPQFHISILAKGDTEDIAAAAEVTDWLAKGLPSILPKGVEPNLSKLALAGHSRGGHTAFSLVLGHGKTNLKFSALIGLDPVAGTGKSSQISPKILTYEPSSFDIAMPVLVIGTGLGEEKKNILFPPCAPKDVNHREFYHECRPPCYYFVTKDYGHLDMLDDDAPKFMTCMCKDGKNCKDLMRRTVAGIMVAFLKAVLNEEDGDLRVIMKDPKLTPTTVDPVEHRLA</sequence>
<evidence type="ECO:0000256" key="2">
    <source>
        <dbReference type="ARBA" id="ARBA00005212"/>
    </source>
</evidence>
<evidence type="ECO:0000256" key="7">
    <source>
        <dbReference type="ARBA" id="ARBA00022817"/>
    </source>
</evidence>
<name>K3ZUH1_SETIT</name>
<proteinExistence type="inferred from homology"/>
<keyword evidence="5" id="KW-0963">Cytoplasm</keyword>
<comment type="pathway">
    <text evidence="2">Porphyrin-containing compound metabolism; chlorophyll degradation.</text>
</comment>
<organism evidence="9 10">
    <name type="scientific">Setaria italica</name>
    <name type="common">Foxtail millet</name>
    <name type="synonym">Panicum italicum</name>
    <dbReference type="NCBI Taxonomy" id="4555"/>
    <lineage>
        <taxon>Eukaryota</taxon>
        <taxon>Viridiplantae</taxon>
        <taxon>Streptophyta</taxon>
        <taxon>Embryophyta</taxon>
        <taxon>Tracheophyta</taxon>
        <taxon>Spermatophyta</taxon>
        <taxon>Magnoliopsida</taxon>
        <taxon>Liliopsida</taxon>
        <taxon>Poales</taxon>
        <taxon>Poaceae</taxon>
        <taxon>PACMAD clade</taxon>
        <taxon>Panicoideae</taxon>
        <taxon>Panicodae</taxon>
        <taxon>Paniceae</taxon>
        <taxon>Cenchrinae</taxon>
        <taxon>Setaria</taxon>
    </lineage>
</organism>
<dbReference type="EC" id="3.1.1.14" evidence="4"/>
<comment type="subcellular location">
    <subcellularLocation>
        <location evidence="1">Cytoplasm</location>
        <location evidence="1">Cytosol</location>
    </subcellularLocation>
</comment>
<evidence type="ECO:0000313" key="9">
    <source>
        <dbReference type="EnsemblPlants" id="KQL23617"/>
    </source>
</evidence>
<keyword evidence="7" id="KW-0881">Chlorophyll catabolism</keyword>
<keyword evidence="10" id="KW-1185">Reference proteome</keyword>
<dbReference type="STRING" id="4555.K3ZUH1"/>
<evidence type="ECO:0000256" key="8">
    <source>
        <dbReference type="ARBA" id="ARBA00053022"/>
    </source>
</evidence>
<dbReference type="Pfam" id="PF07224">
    <property type="entry name" value="Chlorophyllase"/>
    <property type="match status" value="1"/>
</dbReference>
<dbReference type="FunFam" id="3.40.50.1820:FF:000159">
    <property type="entry name" value="Chlorophyllase-2, chloroplastic"/>
    <property type="match status" value="1"/>
</dbReference>
<evidence type="ECO:0000256" key="3">
    <source>
        <dbReference type="ARBA" id="ARBA00010701"/>
    </source>
</evidence>
<dbReference type="InterPro" id="IPR029058">
    <property type="entry name" value="AB_hydrolase_fold"/>
</dbReference>
<dbReference type="eggNOG" id="ENOG502QT6A">
    <property type="taxonomic scope" value="Eukaryota"/>
</dbReference>
<dbReference type="UniPathway" id="UPA00674"/>
<dbReference type="HOGENOM" id="CLU_064603_0_0_1"/>
<dbReference type="PANTHER" id="PTHR33428">
    <property type="entry name" value="CHLOROPHYLLASE-2, CHLOROPLASTIC"/>
    <property type="match status" value="1"/>
</dbReference>
<protein>
    <recommendedName>
        <fullName evidence="4">chlorophyllase</fullName>
        <ecNumber evidence="4">3.1.1.14</ecNumber>
    </recommendedName>
</protein>
<dbReference type="OMA" id="YHECRPP"/>
<dbReference type="InterPro" id="IPR017395">
    <property type="entry name" value="Chlorophyllase-like"/>
</dbReference>
<dbReference type="AlphaFoldDB" id="K3ZUH1"/>
<dbReference type="InParanoid" id="K3ZUH1"/>
<dbReference type="GO" id="GO:0015996">
    <property type="term" value="P:chlorophyll catabolic process"/>
    <property type="evidence" value="ECO:0000318"/>
    <property type="project" value="GO_Central"/>
</dbReference>
<dbReference type="EnsemblPlants" id="KQL23617">
    <property type="protein sequence ID" value="KQL23617"/>
    <property type="gene ID" value="SETIT_030252mg"/>
</dbReference>
<dbReference type="GO" id="GO:0005829">
    <property type="term" value="C:cytosol"/>
    <property type="evidence" value="ECO:0007669"/>
    <property type="project" value="UniProtKB-SubCell"/>
</dbReference>
<evidence type="ECO:0000256" key="6">
    <source>
        <dbReference type="ARBA" id="ARBA00022801"/>
    </source>
</evidence>
<dbReference type="EMBL" id="AGNK02000893">
    <property type="status" value="NOT_ANNOTATED_CDS"/>
    <property type="molecule type" value="Genomic_DNA"/>
</dbReference>
<evidence type="ECO:0000256" key="4">
    <source>
        <dbReference type="ARBA" id="ARBA00013226"/>
    </source>
</evidence>
<reference evidence="10" key="1">
    <citation type="journal article" date="2012" name="Nat. Biotechnol.">
        <title>Reference genome sequence of the model plant Setaria.</title>
        <authorList>
            <person name="Bennetzen J.L."/>
            <person name="Schmutz J."/>
            <person name="Wang H."/>
            <person name="Percifield R."/>
            <person name="Hawkins J."/>
            <person name="Pontaroli A.C."/>
            <person name="Estep M."/>
            <person name="Feng L."/>
            <person name="Vaughn J.N."/>
            <person name="Grimwood J."/>
            <person name="Jenkins J."/>
            <person name="Barry K."/>
            <person name="Lindquist E."/>
            <person name="Hellsten U."/>
            <person name="Deshpande S."/>
            <person name="Wang X."/>
            <person name="Wu X."/>
            <person name="Mitros T."/>
            <person name="Triplett J."/>
            <person name="Yang X."/>
            <person name="Ye C.Y."/>
            <person name="Mauro-Herrera M."/>
            <person name="Wang L."/>
            <person name="Li P."/>
            <person name="Sharma M."/>
            <person name="Sharma R."/>
            <person name="Ronald P.C."/>
            <person name="Panaud O."/>
            <person name="Kellogg E.A."/>
            <person name="Brutnell T.P."/>
            <person name="Doust A.N."/>
            <person name="Tuskan G.A."/>
            <person name="Rokhsar D."/>
            <person name="Devos K.M."/>
        </authorList>
    </citation>
    <scope>NUCLEOTIDE SEQUENCE [LARGE SCALE GENOMIC DNA]</scope>
    <source>
        <strain evidence="10">cv. Yugu1</strain>
    </source>
</reference>
<comment type="catalytic activity">
    <reaction evidence="8">
        <text>a chlorophyll + H2O = a chlorophyllide + phytol + H(+)</text>
        <dbReference type="Rhea" id="RHEA:19605"/>
        <dbReference type="ChEBI" id="CHEBI:15377"/>
        <dbReference type="ChEBI" id="CHEBI:15378"/>
        <dbReference type="ChEBI" id="CHEBI:17327"/>
        <dbReference type="ChEBI" id="CHEBI:139291"/>
        <dbReference type="ChEBI" id="CHEBI:139292"/>
        <dbReference type="EC" id="3.1.1.14"/>
    </reaction>
    <physiologicalReaction direction="left-to-right" evidence="8">
        <dbReference type="Rhea" id="RHEA:19606"/>
    </physiologicalReaction>
</comment>
<dbReference type="PANTHER" id="PTHR33428:SF10">
    <property type="entry name" value="CHLOROPHYLLASE-1"/>
    <property type="match status" value="1"/>
</dbReference>
<keyword evidence="6" id="KW-0378">Hydrolase</keyword>
<evidence type="ECO:0000313" key="10">
    <source>
        <dbReference type="Proteomes" id="UP000004995"/>
    </source>
</evidence>
<evidence type="ECO:0000256" key="5">
    <source>
        <dbReference type="ARBA" id="ARBA00022490"/>
    </source>
</evidence>